<dbReference type="PANTHER" id="PTHR43406:SF1">
    <property type="entry name" value="TRYPTOPHAN SYNTHASE ALPHA CHAIN, CHLOROPLASTIC"/>
    <property type="match status" value="1"/>
</dbReference>
<accession>A0A199VW28</accession>
<evidence type="ECO:0000256" key="5">
    <source>
        <dbReference type="ARBA" id="ARBA00022822"/>
    </source>
</evidence>
<dbReference type="InterPro" id="IPR002028">
    <property type="entry name" value="Trp_synthase_suA"/>
</dbReference>
<dbReference type="Pfam" id="PF00290">
    <property type="entry name" value="Trp_syntA"/>
    <property type="match status" value="1"/>
</dbReference>
<dbReference type="GO" id="GO:0004834">
    <property type="term" value="F:tryptophan synthase activity"/>
    <property type="evidence" value="ECO:0007669"/>
    <property type="project" value="UniProtKB-EC"/>
</dbReference>
<comment type="caution">
    <text evidence="10">The sequence shown here is derived from an EMBL/GenBank/DDBJ whole genome shotgun (WGS) entry which is preliminary data.</text>
</comment>
<dbReference type="HAMAP" id="MF_00131">
    <property type="entry name" value="Trp_synth_alpha"/>
    <property type="match status" value="1"/>
</dbReference>
<keyword evidence="4" id="KW-0028">Amino-acid biosynthesis</keyword>
<comment type="similarity">
    <text evidence="9">Belongs to the TrpA family.</text>
</comment>
<gene>
    <name evidence="10" type="ORF">ACMD2_01040</name>
</gene>
<comment type="pathway">
    <text evidence="1">Amino-acid biosynthesis; L-tryptophan biosynthesis; L-tryptophan from chorismate: step 5/5.</text>
</comment>
<dbReference type="EC" id="4.2.1.20" evidence="3"/>
<dbReference type="NCBIfam" id="TIGR00262">
    <property type="entry name" value="trpA"/>
    <property type="match status" value="1"/>
</dbReference>
<dbReference type="GO" id="GO:0009507">
    <property type="term" value="C:chloroplast"/>
    <property type="evidence" value="ECO:0007669"/>
    <property type="project" value="TreeGrafter"/>
</dbReference>
<dbReference type="AlphaFoldDB" id="A0A199VW28"/>
<dbReference type="SUPFAM" id="SSF51366">
    <property type="entry name" value="Ribulose-phoshate binding barrel"/>
    <property type="match status" value="1"/>
</dbReference>
<evidence type="ECO:0000313" key="11">
    <source>
        <dbReference type="Proteomes" id="UP000092600"/>
    </source>
</evidence>
<keyword evidence="5" id="KW-0822">Tryptophan biosynthesis</keyword>
<keyword evidence="7" id="KW-0456">Lyase</keyword>
<evidence type="ECO:0000256" key="9">
    <source>
        <dbReference type="RuleBase" id="RU003662"/>
    </source>
</evidence>
<evidence type="ECO:0000256" key="8">
    <source>
        <dbReference type="ARBA" id="ARBA00049047"/>
    </source>
</evidence>
<reference evidence="10 11" key="1">
    <citation type="journal article" date="2016" name="DNA Res.">
        <title>The draft genome of MD-2 pineapple using hybrid error correction of long reads.</title>
        <authorList>
            <person name="Redwan R.M."/>
            <person name="Saidin A."/>
            <person name="Kumar S.V."/>
        </authorList>
    </citation>
    <scope>NUCLEOTIDE SEQUENCE [LARGE SCALE GENOMIC DNA]</scope>
    <source>
        <strain evidence="11">cv. MD2</strain>
        <tissue evidence="10">Leaf</tissue>
    </source>
</reference>
<comment type="catalytic activity">
    <reaction evidence="8">
        <text>(1S,2R)-1-C-(indol-3-yl)glycerol 3-phosphate + L-serine = D-glyceraldehyde 3-phosphate + L-tryptophan + H2O</text>
        <dbReference type="Rhea" id="RHEA:10532"/>
        <dbReference type="ChEBI" id="CHEBI:15377"/>
        <dbReference type="ChEBI" id="CHEBI:33384"/>
        <dbReference type="ChEBI" id="CHEBI:57912"/>
        <dbReference type="ChEBI" id="CHEBI:58866"/>
        <dbReference type="ChEBI" id="CHEBI:59776"/>
        <dbReference type="EC" id="4.2.1.20"/>
    </reaction>
</comment>
<dbReference type="Gene3D" id="3.20.20.70">
    <property type="entry name" value="Aldolase class I"/>
    <property type="match status" value="1"/>
</dbReference>
<sequence length="292" mass="31351">MRESPRVRSLVGSLSRGPRGKVHLVDRVLITRAPRFFNAGGFRFPPNASEKQKGLAALIPYVTAGDPDLATTSKILQLLDRCGADVIELGVPFFDAPLDGPVIKSSHRRALSNGITLEAILSMLKEVVPHLSCPIVLFSYHTPVFEYGIESLLVPDLSFDDNARLKQAAAENEVQLVLLTTPVTPRRQMEAIVDASQGFVYLVSSVGVTGDRATVNPQVELLLKEIKGITANPVAVGFGISNPEHVKKVASWGADGVIVGSAIVRLIGEGKSSNEILRNVETFVSSLKAALP</sequence>
<dbReference type="STRING" id="4615.A0A199VW28"/>
<dbReference type="InterPro" id="IPR011060">
    <property type="entry name" value="RibuloseP-bd_barrel"/>
</dbReference>
<comment type="subunit">
    <text evidence="2">Tetramer of two alpha and two beta chains.</text>
</comment>
<dbReference type="PANTHER" id="PTHR43406">
    <property type="entry name" value="TRYPTOPHAN SYNTHASE, ALPHA CHAIN"/>
    <property type="match status" value="1"/>
</dbReference>
<organism evidence="10 11">
    <name type="scientific">Ananas comosus</name>
    <name type="common">Pineapple</name>
    <name type="synonym">Ananas ananas</name>
    <dbReference type="NCBI Taxonomy" id="4615"/>
    <lineage>
        <taxon>Eukaryota</taxon>
        <taxon>Viridiplantae</taxon>
        <taxon>Streptophyta</taxon>
        <taxon>Embryophyta</taxon>
        <taxon>Tracheophyta</taxon>
        <taxon>Spermatophyta</taxon>
        <taxon>Magnoliopsida</taxon>
        <taxon>Liliopsida</taxon>
        <taxon>Poales</taxon>
        <taxon>Bromeliaceae</taxon>
        <taxon>Bromelioideae</taxon>
        <taxon>Ananas</taxon>
    </lineage>
</organism>
<evidence type="ECO:0000256" key="1">
    <source>
        <dbReference type="ARBA" id="ARBA00004733"/>
    </source>
</evidence>
<name>A0A199VW28_ANACO</name>
<evidence type="ECO:0000256" key="7">
    <source>
        <dbReference type="ARBA" id="ARBA00023239"/>
    </source>
</evidence>
<proteinExistence type="inferred from homology"/>
<dbReference type="EMBL" id="LSRQ01000777">
    <property type="protein sequence ID" value="OAY80905.1"/>
    <property type="molecule type" value="Genomic_DNA"/>
</dbReference>
<dbReference type="CDD" id="cd04724">
    <property type="entry name" value="Tryptophan_synthase_alpha"/>
    <property type="match status" value="1"/>
</dbReference>
<evidence type="ECO:0000256" key="4">
    <source>
        <dbReference type="ARBA" id="ARBA00022605"/>
    </source>
</evidence>
<dbReference type="InterPro" id="IPR013785">
    <property type="entry name" value="Aldolase_TIM"/>
</dbReference>
<evidence type="ECO:0000313" key="10">
    <source>
        <dbReference type="EMBL" id="OAY80905.1"/>
    </source>
</evidence>
<evidence type="ECO:0000256" key="3">
    <source>
        <dbReference type="ARBA" id="ARBA00012043"/>
    </source>
</evidence>
<protein>
    <recommendedName>
        <fullName evidence="3">tryptophan synthase</fullName>
        <ecNumber evidence="3">4.2.1.20</ecNumber>
    </recommendedName>
</protein>
<evidence type="ECO:0000256" key="2">
    <source>
        <dbReference type="ARBA" id="ARBA00011270"/>
    </source>
</evidence>
<dbReference type="Proteomes" id="UP000092600">
    <property type="component" value="Unassembled WGS sequence"/>
</dbReference>
<dbReference type="GO" id="GO:0005829">
    <property type="term" value="C:cytosol"/>
    <property type="evidence" value="ECO:0007669"/>
    <property type="project" value="TreeGrafter"/>
</dbReference>
<evidence type="ECO:0000256" key="6">
    <source>
        <dbReference type="ARBA" id="ARBA00023141"/>
    </source>
</evidence>
<keyword evidence="6" id="KW-0057">Aromatic amino acid biosynthesis</keyword>
<dbReference type="UniPathway" id="UPA00035">
    <property type="reaction ID" value="UER00044"/>
</dbReference>